<name>A0ABV5ZI11_9BACT</name>
<dbReference type="Proteomes" id="UP001589688">
    <property type="component" value="Unassembled WGS sequence"/>
</dbReference>
<dbReference type="PANTHER" id="PTHR10900">
    <property type="entry name" value="PERIOSTIN-RELATED"/>
    <property type="match status" value="1"/>
</dbReference>
<evidence type="ECO:0000313" key="3">
    <source>
        <dbReference type="Proteomes" id="UP001589688"/>
    </source>
</evidence>
<reference evidence="2 3" key="1">
    <citation type="submission" date="2024-09" db="EMBL/GenBank/DDBJ databases">
        <authorList>
            <person name="Sun Q."/>
            <person name="Mori K."/>
        </authorList>
    </citation>
    <scope>NUCLEOTIDE SEQUENCE [LARGE SCALE GENOMIC DNA]</scope>
    <source>
        <strain evidence="2 3">ATCC 51272</strain>
    </source>
</reference>
<evidence type="ECO:0000259" key="1">
    <source>
        <dbReference type="PROSITE" id="PS50213"/>
    </source>
</evidence>
<dbReference type="PANTHER" id="PTHR10900:SF77">
    <property type="entry name" value="FI19380P1"/>
    <property type="match status" value="1"/>
</dbReference>
<keyword evidence="3" id="KW-1185">Reference proteome</keyword>
<dbReference type="InterPro" id="IPR050904">
    <property type="entry name" value="Adhesion/Biosynth-related"/>
</dbReference>
<dbReference type="InterPro" id="IPR000782">
    <property type="entry name" value="FAS1_domain"/>
</dbReference>
<protein>
    <submittedName>
        <fullName evidence="2">Fasciclin domain-containing protein</fullName>
    </submittedName>
</protein>
<dbReference type="Pfam" id="PF02469">
    <property type="entry name" value="Fasciclin"/>
    <property type="match status" value="1"/>
</dbReference>
<gene>
    <name evidence="2" type="ORF">ACFFK8_04085</name>
</gene>
<dbReference type="InterPro" id="IPR036378">
    <property type="entry name" value="FAS1_dom_sf"/>
</dbReference>
<feature type="domain" description="FAS1" evidence="1">
    <location>
        <begin position="36"/>
        <end position="184"/>
    </location>
</feature>
<sequence>MTNNIFKIGLGLVAVALTLGACNREPDESNLYTFTGQTVGSFVAADSNLTAFSYILKRTGLDRNMATYGQYTCYAPTNAAVQAYIDSLWNDKEAVVEHNGMTANTLEGLTDSLCTDIAKYHLTNGLYSIIAMGGSGATITTMLGRPISSSVDSLGRTVLNSTATIVSEDNEVTNGLVQVVDRVVPRTSRMLGPTLQRLKDYSIFYEALHRTGLVDSVEQSTKGVTYTKDYDHTDTNGDNLLTPTECKVGYTIFAETDAVMKANGINSFDDLVAYANRVYGGAAAWYDYPREKGIAVSTGTDYTNRFNALNMFVAYHILYVSMAQDQMVFEDKPGVPAGTDKWNYVNGGEPYDYYETMLPHTLMKIWEPQPGKTLYINRWVLNNTLTDEVGTRGSAAMHPVRHPGIVIERTDITAYNGYIHPIKGMLVYDEHVPNGTLNERVRLDAETFLEELINNGFRNMYANEISALNGGGSGARVAYPVNYFNDVICYNGNSTKLRTNVRGDYRAYQADTFQGWGQYDLAVRLPSMPSGLYEFRLFYSPMGHGGMMQFYWGKSKNVQTMNALSIPLDVRIGADDPRIGWTPFYNEDDRGIATDEAMHNRGYMRGPFSFCGHPGDDGDQSTTKNCRGDGVVTLRRVLGRVNVKQSDEFWFRFKSVINDDSDLKWQLDFVEFVPVNIVDNDQYSEDWY</sequence>
<organism evidence="2 3">
    <name type="scientific">Hallella seregens ATCC 51272</name>
    <dbReference type="NCBI Taxonomy" id="1336250"/>
    <lineage>
        <taxon>Bacteria</taxon>
        <taxon>Pseudomonadati</taxon>
        <taxon>Bacteroidota</taxon>
        <taxon>Bacteroidia</taxon>
        <taxon>Bacteroidales</taxon>
        <taxon>Prevotellaceae</taxon>
        <taxon>Hallella</taxon>
    </lineage>
</organism>
<evidence type="ECO:0000313" key="2">
    <source>
        <dbReference type="EMBL" id="MFB9897013.1"/>
    </source>
</evidence>
<dbReference type="PROSITE" id="PS51257">
    <property type="entry name" value="PROKAR_LIPOPROTEIN"/>
    <property type="match status" value="1"/>
</dbReference>
<comment type="caution">
    <text evidence="2">The sequence shown here is derived from an EMBL/GenBank/DDBJ whole genome shotgun (WGS) entry which is preliminary data.</text>
</comment>
<dbReference type="Gene3D" id="2.30.180.10">
    <property type="entry name" value="FAS1 domain"/>
    <property type="match status" value="2"/>
</dbReference>
<dbReference type="RefSeq" id="WP_027953195.1">
    <property type="nucleotide sequence ID" value="NZ_JBHLZF010000001.1"/>
</dbReference>
<dbReference type="SUPFAM" id="SSF82153">
    <property type="entry name" value="FAS1 domain"/>
    <property type="match status" value="1"/>
</dbReference>
<dbReference type="PROSITE" id="PS50213">
    <property type="entry name" value="FAS1"/>
    <property type="match status" value="1"/>
</dbReference>
<proteinExistence type="predicted"/>
<dbReference type="EMBL" id="JBHLZF010000001">
    <property type="protein sequence ID" value="MFB9897013.1"/>
    <property type="molecule type" value="Genomic_DNA"/>
</dbReference>
<accession>A0ABV5ZI11</accession>